<evidence type="ECO:0000313" key="2">
    <source>
        <dbReference type="Proteomes" id="UP000298781"/>
    </source>
</evidence>
<dbReference type="PRINTS" id="PR00081">
    <property type="entry name" value="GDHRDH"/>
</dbReference>
<reference evidence="1 2" key="1">
    <citation type="submission" date="2019-04" db="EMBL/GenBank/DDBJ databases">
        <title>Phreatobacter aquaticus sp. nov.</title>
        <authorList>
            <person name="Choi A."/>
        </authorList>
    </citation>
    <scope>NUCLEOTIDE SEQUENCE [LARGE SCALE GENOMIC DNA]</scope>
    <source>
        <strain evidence="1 2">KCTC 52518</strain>
    </source>
</reference>
<name>A0A4D7BBW2_9HYPH</name>
<organism evidence="1 2">
    <name type="scientific">Phreatobacter stygius</name>
    <dbReference type="NCBI Taxonomy" id="1940610"/>
    <lineage>
        <taxon>Bacteria</taxon>
        <taxon>Pseudomonadati</taxon>
        <taxon>Pseudomonadota</taxon>
        <taxon>Alphaproteobacteria</taxon>
        <taxon>Hyphomicrobiales</taxon>
        <taxon>Phreatobacteraceae</taxon>
        <taxon>Phreatobacter</taxon>
    </lineage>
</organism>
<protein>
    <submittedName>
        <fullName evidence="1">SDR family NAD(P)-dependent oxidoreductase</fullName>
    </submittedName>
</protein>
<evidence type="ECO:0000313" key="1">
    <source>
        <dbReference type="EMBL" id="QCI66886.1"/>
    </source>
</evidence>
<gene>
    <name evidence="1" type="ORF">E8M01_23145</name>
</gene>
<dbReference type="EMBL" id="CP039690">
    <property type="protein sequence ID" value="QCI66886.1"/>
    <property type="molecule type" value="Genomic_DNA"/>
</dbReference>
<dbReference type="PANTHER" id="PTHR43431">
    <property type="entry name" value="OXIDOREDUCTASE, SHORT CHAIN DEHYDROGENASE/REDUCTASE FAMILY (AFU_ORTHOLOGUE AFUA_5G14000)"/>
    <property type="match status" value="1"/>
</dbReference>
<sequence>MDKPTAVVIGVGAERGVGAAVCRRFAREGCHLLVAGRTQAKIDQVAGTIETSGGSAEAVLTDASQEDQVIRLFDRAMQPGAGRAPADVVVFNAANNKRIDFRELEAQLFEDFWRVACFAGFLAGREAARRLVPLGRGTVIFTGASASLRGKPGYAQFAAAKAGLRMVAQSMARDYGPLGIHVAHVIIDGGIDGDRLRRSAPDAVAARGEDGLLGVEPIAEAYWQIHRQHRSAWTQEIDLRPFKEPF</sequence>
<dbReference type="KEGG" id="pstg:E8M01_23145"/>
<accession>A0A4D7BBW2</accession>
<proteinExistence type="predicted"/>
<dbReference type="Gene3D" id="3.40.50.720">
    <property type="entry name" value="NAD(P)-binding Rossmann-like Domain"/>
    <property type="match status" value="1"/>
</dbReference>
<dbReference type="RefSeq" id="WP_136962324.1">
    <property type="nucleotide sequence ID" value="NZ_CP039690.1"/>
</dbReference>
<dbReference type="Pfam" id="PF00106">
    <property type="entry name" value="adh_short"/>
    <property type="match status" value="1"/>
</dbReference>
<keyword evidence="2" id="KW-1185">Reference proteome</keyword>
<dbReference type="SUPFAM" id="SSF51735">
    <property type="entry name" value="NAD(P)-binding Rossmann-fold domains"/>
    <property type="match status" value="1"/>
</dbReference>
<dbReference type="PANTHER" id="PTHR43431:SF7">
    <property type="entry name" value="OXIDOREDUCTASE, SHORT CHAIN DEHYDROGENASE_REDUCTASE FAMILY (AFU_ORTHOLOGUE AFUA_5G14000)"/>
    <property type="match status" value="1"/>
</dbReference>
<dbReference type="InterPro" id="IPR002347">
    <property type="entry name" value="SDR_fam"/>
</dbReference>
<dbReference type="AlphaFoldDB" id="A0A4D7BBW2"/>
<dbReference type="Proteomes" id="UP000298781">
    <property type="component" value="Chromosome"/>
</dbReference>
<dbReference type="OrthoDB" id="5513072at2"/>
<dbReference type="InterPro" id="IPR036291">
    <property type="entry name" value="NAD(P)-bd_dom_sf"/>
</dbReference>